<feature type="domain" description="Glucosamine/galactosamine-6-phosphate isomerase" evidence="2">
    <location>
        <begin position="18"/>
        <end position="226"/>
    </location>
</feature>
<dbReference type="GO" id="GO:0042802">
    <property type="term" value="F:identical protein binding"/>
    <property type="evidence" value="ECO:0007669"/>
    <property type="project" value="TreeGrafter"/>
</dbReference>
<proteinExistence type="predicted"/>
<comment type="caution">
    <text evidence="3">The sequence shown here is derived from an EMBL/GenBank/DDBJ whole genome shotgun (WGS) entry which is preliminary data.</text>
</comment>
<keyword evidence="1" id="KW-0378">Hydrolase</keyword>
<dbReference type="Gene3D" id="3.40.50.1360">
    <property type="match status" value="1"/>
</dbReference>
<dbReference type="PANTHER" id="PTHR11280">
    <property type="entry name" value="GLUCOSAMINE-6-PHOSPHATE ISOMERASE"/>
    <property type="match status" value="1"/>
</dbReference>
<dbReference type="PROSITE" id="PS01161">
    <property type="entry name" value="GLC_GALNAC_ISOMERASE"/>
    <property type="match status" value="1"/>
</dbReference>
<evidence type="ECO:0000313" key="4">
    <source>
        <dbReference type="Proteomes" id="UP000244817"/>
    </source>
</evidence>
<reference evidence="3 4" key="1">
    <citation type="submission" date="2018-04" db="EMBL/GenBank/DDBJ databases">
        <title>Pelagivirga bohaiensis gen. nov., sp. nov., a bacterium isolated from the Bohai Sea.</title>
        <authorList>
            <person name="Ji X."/>
        </authorList>
    </citation>
    <scope>NUCLEOTIDE SEQUENCE [LARGE SCALE GENOMIC DNA]</scope>
    <source>
        <strain evidence="3 4">BH-SD16</strain>
    </source>
</reference>
<dbReference type="SUPFAM" id="SSF100950">
    <property type="entry name" value="NagB/RpiA/CoA transferase-like"/>
    <property type="match status" value="1"/>
</dbReference>
<dbReference type="GO" id="GO:0005737">
    <property type="term" value="C:cytoplasm"/>
    <property type="evidence" value="ECO:0007669"/>
    <property type="project" value="TreeGrafter"/>
</dbReference>
<protein>
    <submittedName>
        <fullName evidence="3">Glucosamine-6-phosphate deaminase</fullName>
    </submittedName>
</protein>
<organism evidence="3 4">
    <name type="scientific">Thalassorhabdomicrobium marinisediminis</name>
    <dbReference type="NCBI Taxonomy" id="2170577"/>
    <lineage>
        <taxon>Bacteria</taxon>
        <taxon>Pseudomonadati</taxon>
        <taxon>Pseudomonadota</taxon>
        <taxon>Alphaproteobacteria</taxon>
        <taxon>Rhodobacterales</taxon>
        <taxon>Paracoccaceae</taxon>
        <taxon>Thalassorhabdomicrobium</taxon>
    </lineage>
</organism>
<dbReference type="Pfam" id="PF01182">
    <property type="entry name" value="Glucosamine_iso"/>
    <property type="match status" value="1"/>
</dbReference>
<dbReference type="PANTHER" id="PTHR11280:SF5">
    <property type="entry name" value="GLUCOSAMINE-6-PHOSPHATE ISOMERASE"/>
    <property type="match status" value="1"/>
</dbReference>
<dbReference type="GO" id="GO:0006046">
    <property type="term" value="P:N-acetylglucosamine catabolic process"/>
    <property type="evidence" value="ECO:0007669"/>
    <property type="project" value="TreeGrafter"/>
</dbReference>
<dbReference type="GO" id="GO:0019262">
    <property type="term" value="P:N-acetylneuraminate catabolic process"/>
    <property type="evidence" value="ECO:0007669"/>
    <property type="project" value="TreeGrafter"/>
</dbReference>
<evidence type="ECO:0000256" key="1">
    <source>
        <dbReference type="ARBA" id="ARBA00022801"/>
    </source>
</evidence>
<dbReference type="InterPro" id="IPR037171">
    <property type="entry name" value="NagB/RpiA_transferase-like"/>
</dbReference>
<dbReference type="EMBL" id="QCYG01000011">
    <property type="protein sequence ID" value="PVA05358.1"/>
    <property type="molecule type" value="Genomic_DNA"/>
</dbReference>
<dbReference type="Proteomes" id="UP000244817">
    <property type="component" value="Unassembled WGS sequence"/>
</dbReference>
<dbReference type="OrthoDB" id="9791139at2"/>
<name>A0A2T7FT59_9RHOB</name>
<evidence type="ECO:0000313" key="3">
    <source>
        <dbReference type="EMBL" id="PVA05358.1"/>
    </source>
</evidence>
<dbReference type="InterPro" id="IPR018321">
    <property type="entry name" value="Glucosamine6P_isomerase_CS"/>
</dbReference>
<evidence type="ECO:0000259" key="2">
    <source>
        <dbReference type="Pfam" id="PF01182"/>
    </source>
</evidence>
<sequence length="241" mass="25810">MMQVRIFDDAGLLAVEGAKLTAQALTQDPQMAITVATGRSPIALYEQLAKLRRRGQVDTDTVKVFQLDTYLGIPEDDPRSLWRWMEEAFLRPLDIGNDRAGKFDAMTQDVTAECRRYDGAIAASGGLGLAVLGLGPNGHVAFNEPPSGADAPTRAVTLTADSLNSNAGYWDGLDVPKQGLTLGMAPLLAARKVIFVVTGAHKHAILRKTIEGPVTPDVPASLFQDHPDALVLADRAAWDGP</sequence>
<dbReference type="GO" id="GO:0005975">
    <property type="term" value="P:carbohydrate metabolic process"/>
    <property type="evidence" value="ECO:0007669"/>
    <property type="project" value="InterPro"/>
</dbReference>
<dbReference type="InterPro" id="IPR004547">
    <property type="entry name" value="Glucosamine6P_isomerase"/>
</dbReference>
<dbReference type="GO" id="GO:0004342">
    <property type="term" value="F:glucosamine-6-phosphate deaminase activity"/>
    <property type="evidence" value="ECO:0007669"/>
    <property type="project" value="InterPro"/>
</dbReference>
<dbReference type="InterPro" id="IPR006148">
    <property type="entry name" value="Glc/Gal-6P_isomerase"/>
</dbReference>
<accession>A0A2T7FT59</accession>
<gene>
    <name evidence="3" type="ORF">DC363_15175</name>
</gene>
<keyword evidence="4" id="KW-1185">Reference proteome</keyword>
<dbReference type="AlphaFoldDB" id="A0A2T7FT59"/>
<dbReference type="CDD" id="cd01399">
    <property type="entry name" value="GlcN6P_deaminase"/>
    <property type="match status" value="1"/>
</dbReference>
<dbReference type="GO" id="GO:0006043">
    <property type="term" value="P:glucosamine catabolic process"/>
    <property type="evidence" value="ECO:0007669"/>
    <property type="project" value="TreeGrafter"/>
</dbReference>